<evidence type="ECO:0000256" key="7">
    <source>
        <dbReference type="ARBA" id="ARBA00022777"/>
    </source>
</evidence>
<evidence type="ECO:0000256" key="1">
    <source>
        <dbReference type="ARBA" id="ARBA00004508"/>
    </source>
</evidence>
<dbReference type="AlphaFoldDB" id="A0AA38GRW2"/>
<comment type="subcellular location">
    <subcellularLocation>
        <location evidence="1">Plastid</location>
        <location evidence="1">Chloroplast membrane</location>
        <topology evidence="1">Multi-pass membrane protein</topology>
    </subcellularLocation>
</comment>
<dbReference type="Proteomes" id="UP000824469">
    <property type="component" value="Unassembled WGS sequence"/>
</dbReference>
<evidence type="ECO:0000313" key="15">
    <source>
        <dbReference type="EMBL" id="KAH9327163.1"/>
    </source>
</evidence>
<dbReference type="OMA" id="SWPIFST"/>
<name>A0AA38GRW2_TAXCH</name>
<dbReference type="GO" id="GO:0031969">
    <property type="term" value="C:chloroplast membrane"/>
    <property type="evidence" value="ECO:0007669"/>
    <property type="project" value="UniProtKB-SubCell"/>
</dbReference>
<dbReference type="PANTHER" id="PTHR32523">
    <property type="entry name" value="PHYTOL KINASE 1, CHLOROPLASTIC"/>
    <property type="match status" value="1"/>
</dbReference>
<keyword evidence="16" id="KW-1185">Reference proteome</keyword>
<dbReference type="EMBL" id="JAHRHJ020000002">
    <property type="protein sequence ID" value="KAH9327163.1"/>
    <property type="molecule type" value="Genomic_DNA"/>
</dbReference>
<accession>A0AA38GRW2</accession>
<evidence type="ECO:0000256" key="3">
    <source>
        <dbReference type="ARBA" id="ARBA00022528"/>
    </source>
</evidence>
<evidence type="ECO:0000313" key="16">
    <source>
        <dbReference type="Proteomes" id="UP000824469"/>
    </source>
</evidence>
<keyword evidence="10 14" id="KW-0472">Membrane</keyword>
<feature type="transmembrane region" description="Helical" evidence="14">
    <location>
        <begin position="161"/>
        <end position="182"/>
    </location>
</feature>
<keyword evidence="9 14" id="KW-1133">Transmembrane helix</keyword>
<reference evidence="15 16" key="1">
    <citation type="journal article" date="2021" name="Nat. Plants">
        <title>The Taxus genome provides insights into paclitaxel biosynthesis.</title>
        <authorList>
            <person name="Xiong X."/>
            <person name="Gou J."/>
            <person name="Liao Q."/>
            <person name="Li Y."/>
            <person name="Zhou Q."/>
            <person name="Bi G."/>
            <person name="Li C."/>
            <person name="Du R."/>
            <person name="Wang X."/>
            <person name="Sun T."/>
            <person name="Guo L."/>
            <person name="Liang H."/>
            <person name="Lu P."/>
            <person name="Wu Y."/>
            <person name="Zhang Z."/>
            <person name="Ro D.K."/>
            <person name="Shang Y."/>
            <person name="Huang S."/>
            <person name="Yan J."/>
        </authorList>
    </citation>
    <scope>NUCLEOTIDE SEQUENCE [LARGE SCALE GENOMIC DNA]</scope>
    <source>
        <strain evidence="15">Ta-2019</strain>
    </source>
</reference>
<keyword evidence="8" id="KW-0809">Transit peptide</keyword>
<evidence type="ECO:0000256" key="10">
    <source>
        <dbReference type="ARBA" id="ARBA00023136"/>
    </source>
</evidence>
<dbReference type="PANTHER" id="PTHR32523:SF8">
    <property type="entry name" value="DOLICHOL KINASE"/>
    <property type="match status" value="1"/>
</dbReference>
<keyword evidence="6 14" id="KW-0812">Transmembrane</keyword>
<proteinExistence type="inferred from homology"/>
<dbReference type="GO" id="GO:0010189">
    <property type="term" value="P:vitamin E biosynthetic process"/>
    <property type="evidence" value="ECO:0007669"/>
    <property type="project" value="TreeGrafter"/>
</dbReference>
<comment type="pathway">
    <text evidence="11">Cofactor biosynthesis; tocopherol biosynthesis.</text>
</comment>
<sequence>TAWDMGCTSLIMLGAYGLVSGFDFLAKSNVLDQKLSRKLVHISSGLLFMMAWPLFSSSADARYITAIVPLANCARLLVYGLSYASNEGLVKAVSREGKPEELLRGPLYYVMVLIFCTTVFWRESPIGMVSLAMMCGGDGIADIMGRRFGGLKLPYNHEKSWAGSISMFVFGFLISLGVLSYFSKLGFIQLTWETIVQNVAIISVAATIVESLPVTQFLDDNISVPLTSIL</sequence>
<evidence type="ECO:0000256" key="4">
    <source>
        <dbReference type="ARBA" id="ARBA00022640"/>
    </source>
</evidence>
<keyword evidence="5" id="KW-0808">Transferase</keyword>
<evidence type="ECO:0000256" key="2">
    <source>
        <dbReference type="ARBA" id="ARBA00010794"/>
    </source>
</evidence>
<keyword evidence="7" id="KW-0418">Kinase</keyword>
<feature type="transmembrane region" description="Helical" evidence="14">
    <location>
        <begin position="6"/>
        <end position="26"/>
    </location>
</feature>
<evidence type="ECO:0000256" key="13">
    <source>
        <dbReference type="ARBA" id="ARBA00048889"/>
    </source>
</evidence>
<evidence type="ECO:0000256" key="5">
    <source>
        <dbReference type="ARBA" id="ARBA00022679"/>
    </source>
</evidence>
<feature type="transmembrane region" description="Helical" evidence="14">
    <location>
        <begin position="38"/>
        <end position="55"/>
    </location>
</feature>
<evidence type="ECO:0000256" key="11">
    <source>
        <dbReference type="ARBA" id="ARBA00024015"/>
    </source>
</evidence>
<evidence type="ECO:0000256" key="14">
    <source>
        <dbReference type="SAM" id="Phobius"/>
    </source>
</evidence>
<dbReference type="InterPro" id="IPR039606">
    <property type="entry name" value="Phytol/farnesol_kinase"/>
</dbReference>
<feature type="transmembrane region" description="Helical" evidence="14">
    <location>
        <begin position="102"/>
        <end position="121"/>
    </location>
</feature>
<evidence type="ECO:0000256" key="12">
    <source>
        <dbReference type="ARBA" id="ARBA00039024"/>
    </source>
</evidence>
<keyword evidence="3" id="KW-0150">Chloroplast</keyword>
<gene>
    <name evidence="15" type="ORF">KI387_007341</name>
</gene>
<dbReference type="GO" id="GO:0010276">
    <property type="term" value="F:phytol kinase activity"/>
    <property type="evidence" value="ECO:0007669"/>
    <property type="project" value="UniProtKB-EC"/>
</dbReference>
<comment type="caution">
    <text evidence="15">The sequence shown here is derived from an EMBL/GenBank/DDBJ whole genome shotgun (WGS) entry which is preliminary data.</text>
</comment>
<evidence type="ECO:0000256" key="8">
    <source>
        <dbReference type="ARBA" id="ARBA00022946"/>
    </source>
</evidence>
<dbReference type="EC" id="2.7.1.182" evidence="12"/>
<feature type="non-terminal residue" evidence="15">
    <location>
        <position position="230"/>
    </location>
</feature>
<comment type="similarity">
    <text evidence="2">Belongs to the polyprenol kinase family.</text>
</comment>
<organism evidence="15 16">
    <name type="scientific">Taxus chinensis</name>
    <name type="common">Chinese yew</name>
    <name type="synonym">Taxus wallichiana var. chinensis</name>
    <dbReference type="NCBI Taxonomy" id="29808"/>
    <lineage>
        <taxon>Eukaryota</taxon>
        <taxon>Viridiplantae</taxon>
        <taxon>Streptophyta</taxon>
        <taxon>Embryophyta</taxon>
        <taxon>Tracheophyta</taxon>
        <taxon>Spermatophyta</taxon>
        <taxon>Pinopsida</taxon>
        <taxon>Pinidae</taxon>
        <taxon>Conifers II</taxon>
        <taxon>Cupressales</taxon>
        <taxon>Taxaceae</taxon>
        <taxon>Taxus</taxon>
    </lineage>
</organism>
<protein>
    <recommendedName>
        <fullName evidence="12">phytol kinase</fullName>
        <ecNumber evidence="12">2.7.1.182</ecNumber>
    </recommendedName>
</protein>
<keyword evidence="4" id="KW-0934">Plastid</keyword>
<comment type="catalytic activity">
    <reaction evidence="13">
        <text>phytol + CTP = phytyl phosphate + CDP + H(+)</text>
        <dbReference type="Rhea" id="RHEA:38055"/>
        <dbReference type="ChEBI" id="CHEBI:15378"/>
        <dbReference type="ChEBI" id="CHEBI:17327"/>
        <dbReference type="ChEBI" id="CHEBI:37563"/>
        <dbReference type="ChEBI" id="CHEBI:58069"/>
        <dbReference type="ChEBI" id="CHEBI:75483"/>
        <dbReference type="EC" id="2.7.1.182"/>
    </reaction>
</comment>
<evidence type="ECO:0000256" key="6">
    <source>
        <dbReference type="ARBA" id="ARBA00022692"/>
    </source>
</evidence>
<feature type="non-terminal residue" evidence="15">
    <location>
        <position position="1"/>
    </location>
</feature>
<evidence type="ECO:0000256" key="9">
    <source>
        <dbReference type="ARBA" id="ARBA00022989"/>
    </source>
</evidence>